<dbReference type="InterPro" id="IPR025711">
    <property type="entry name" value="PepSY"/>
</dbReference>
<evidence type="ECO:0000259" key="2">
    <source>
        <dbReference type="Pfam" id="PF03413"/>
    </source>
</evidence>
<dbReference type="PANTHER" id="PTHR34219">
    <property type="entry name" value="IRON-REGULATED INNER MEMBRANE PROTEIN-RELATED"/>
    <property type="match status" value="1"/>
</dbReference>
<keyword evidence="1" id="KW-0472">Membrane</keyword>
<feature type="transmembrane region" description="Helical" evidence="1">
    <location>
        <begin position="194"/>
        <end position="215"/>
    </location>
</feature>
<feature type="transmembrane region" description="Helical" evidence="1">
    <location>
        <begin position="144"/>
        <end position="164"/>
    </location>
</feature>
<sequence>MTPPKVSFYNLAWRWHFYAGLFVAPFMVMLALTGIIYLFKPQLDPLMYGNLLNVPAGHHTLSADEQLRRVQIAYPQGQISQYLPPINTERSAQFVVQNGGNELNVFIDPYRGEILGDQDAKSNLQAIARAIHGELMIGTVGDRLVELAAGWGIMLVVSGLYLWWPRGKSPAGVLWPRLSNRGRLFWRDLHTVTGFWGAGLLLVMLLSGMTWTGVWGKQYAELWNRFPVAMWNDVPKSDQEARSLNTATRQTVPWAMENTPLPVSGDHAEHMAHAGATSAPAAPSIALQDVQDIATQRQVEPGYSITFPTTASGVFTIAVFADDPRNDATLHVDQYTGKVLADVRWEHYNTVARATEIGVMLHEGKMFGTVNQIAVLLVCLMILLSAVSGVVIWWKRRPQGRLGVPPLRHDLPKWKTAMVIMFALAVAFPLVGASLVVVWILDRVLLSRLMGKAESASSSS</sequence>
<feature type="domain" description="PepSY" evidence="2">
    <location>
        <begin position="285"/>
        <end position="342"/>
    </location>
</feature>
<dbReference type="InterPro" id="IPR005625">
    <property type="entry name" value="PepSY-ass_TM"/>
</dbReference>
<gene>
    <name evidence="3" type="ORF">PS723_02688</name>
</gene>
<evidence type="ECO:0000256" key="1">
    <source>
        <dbReference type="SAM" id="Phobius"/>
    </source>
</evidence>
<dbReference type="Pfam" id="PF03413">
    <property type="entry name" value="PepSY"/>
    <property type="match status" value="2"/>
</dbReference>
<evidence type="ECO:0000313" key="3">
    <source>
        <dbReference type="EMBL" id="VVO01677.1"/>
    </source>
</evidence>
<protein>
    <recommendedName>
        <fullName evidence="2">PepSY domain-containing protein</fullName>
    </recommendedName>
</protein>
<dbReference type="AlphaFoldDB" id="A0A5E7CA33"/>
<organism evidence="3 4">
    <name type="scientific">Pseudomonas fluorescens</name>
    <dbReference type="NCBI Taxonomy" id="294"/>
    <lineage>
        <taxon>Bacteria</taxon>
        <taxon>Pseudomonadati</taxon>
        <taxon>Pseudomonadota</taxon>
        <taxon>Gammaproteobacteria</taxon>
        <taxon>Pseudomonadales</taxon>
        <taxon>Pseudomonadaceae</taxon>
        <taxon>Pseudomonas</taxon>
    </lineage>
</organism>
<feature type="domain" description="PepSY" evidence="2">
    <location>
        <begin position="61"/>
        <end position="117"/>
    </location>
</feature>
<feature type="transmembrane region" description="Helical" evidence="1">
    <location>
        <begin position="414"/>
        <end position="441"/>
    </location>
</feature>
<accession>A0A5E7CA33</accession>
<keyword evidence="1" id="KW-1133">Transmembrane helix</keyword>
<feature type="transmembrane region" description="Helical" evidence="1">
    <location>
        <begin position="15"/>
        <end position="39"/>
    </location>
</feature>
<dbReference type="PANTHER" id="PTHR34219:SF1">
    <property type="entry name" value="PEPSY DOMAIN-CONTAINING PROTEIN"/>
    <property type="match status" value="1"/>
</dbReference>
<keyword evidence="1" id="KW-0812">Transmembrane</keyword>
<evidence type="ECO:0000313" key="4">
    <source>
        <dbReference type="Proteomes" id="UP000379480"/>
    </source>
</evidence>
<dbReference type="Pfam" id="PF03929">
    <property type="entry name" value="PepSY_TM"/>
    <property type="match status" value="1"/>
</dbReference>
<proteinExistence type="predicted"/>
<dbReference type="OrthoDB" id="9791166at2"/>
<name>A0A5E7CA33_PSEFL</name>
<dbReference type="EMBL" id="CABVHY010000012">
    <property type="protein sequence ID" value="VVO01677.1"/>
    <property type="molecule type" value="Genomic_DNA"/>
</dbReference>
<feature type="transmembrane region" description="Helical" evidence="1">
    <location>
        <begin position="373"/>
        <end position="394"/>
    </location>
</feature>
<dbReference type="RefSeq" id="WP_150804140.1">
    <property type="nucleotide sequence ID" value="NZ_CABVHY010000012.1"/>
</dbReference>
<dbReference type="Proteomes" id="UP000379480">
    <property type="component" value="Unassembled WGS sequence"/>
</dbReference>
<reference evidence="3 4" key="1">
    <citation type="submission" date="2019-09" db="EMBL/GenBank/DDBJ databases">
        <authorList>
            <person name="Chandra G."/>
            <person name="Truman W A."/>
        </authorList>
    </citation>
    <scope>NUCLEOTIDE SEQUENCE [LARGE SCALE GENOMIC DNA]</scope>
    <source>
        <strain evidence="3">PS723</strain>
    </source>
</reference>